<dbReference type="EMBL" id="BORW01000057">
    <property type="protein sequence ID" value="GIO70318.1"/>
    <property type="molecule type" value="Genomic_DNA"/>
</dbReference>
<evidence type="ECO:0000256" key="1">
    <source>
        <dbReference type="ARBA" id="ARBA00007847"/>
    </source>
</evidence>
<proteinExistence type="inferred from homology"/>
<dbReference type="InterPro" id="IPR018187">
    <property type="entry name" value="Asp/Glu_racemase_AS_1"/>
</dbReference>
<comment type="similarity">
    <text evidence="1">Belongs to the aspartate/glutamate racemases family.</text>
</comment>
<dbReference type="PANTHER" id="PTHR21198">
    <property type="entry name" value="GLUTAMATE RACEMASE"/>
    <property type="match status" value="1"/>
</dbReference>
<dbReference type="PANTHER" id="PTHR21198:SF7">
    <property type="entry name" value="ASPARTATE-GLUTAMATE RACEMASE FAMILY"/>
    <property type="match status" value="1"/>
</dbReference>
<evidence type="ECO:0000313" key="4">
    <source>
        <dbReference type="Proteomes" id="UP000680638"/>
    </source>
</evidence>
<organism evidence="3 4">
    <name type="scientific">Paenibacillus cookii</name>
    <dbReference type="NCBI Taxonomy" id="157839"/>
    <lineage>
        <taxon>Bacteria</taxon>
        <taxon>Bacillati</taxon>
        <taxon>Bacillota</taxon>
        <taxon>Bacilli</taxon>
        <taxon>Bacillales</taxon>
        <taxon>Paenibacillaceae</taxon>
        <taxon>Paenibacillus</taxon>
    </lineage>
</organism>
<dbReference type="PROSITE" id="PS00923">
    <property type="entry name" value="ASP_GLU_RACEMASE_1"/>
    <property type="match status" value="1"/>
</dbReference>
<keyword evidence="2" id="KW-0413">Isomerase</keyword>
<comment type="caution">
    <text evidence="3">The sequence shown here is derived from an EMBL/GenBank/DDBJ whole genome shotgun (WGS) entry which is preliminary data.</text>
</comment>
<dbReference type="Proteomes" id="UP000680638">
    <property type="component" value="Unassembled WGS sequence"/>
</dbReference>
<dbReference type="Gene3D" id="3.40.50.1860">
    <property type="match status" value="2"/>
</dbReference>
<dbReference type="InterPro" id="IPR001920">
    <property type="entry name" value="Asp/Glu_race"/>
</dbReference>
<dbReference type="Pfam" id="PF01177">
    <property type="entry name" value="Asp_Glu_race"/>
    <property type="match status" value="1"/>
</dbReference>
<name>A0ABQ4M4G2_9BACL</name>
<gene>
    <name evidence="3" type="primary">ygeA</name>
    <name evidence="3" type="ORF">J21TS3_51390</name>
</gene>
<dbReference type="SUPFAM" id="SSF53681">
    <property type="entry name" value="Aspartate/glutamate racemase"/>
    <property type="match status" value="2"/>
</dbReference>
<evidence type="ECO:0000313" key="3">
    <source>
        <dbReference type="EMBL" id="GIO70318.1"/>
    </source>
</evidence>
<reference evidence="3 4" key="1">
    <citation type="submission" date="2021-03" db="EMBL/GenBank/DDBJ databases">
        <title>Antimicrobial resistance genes in bacteria isolated from Japanese honey, and their potential for conferring macrolide and lincosamide resistance in the American foulbrood pathogen Paenibacillus larvae.</title>
        <authorList>
            <person name="Okamoto M."/>
            <person name="Kumagai M."/>
            <person name="Kanamori H."/>
            <person name="Takamatsu D."/>
        </authorList>
    </citation>
    <scope>NUCLEOTIDE SEQUENCE [LARGE SCALE GENOMIC DNA]</scope>
    <source>
        <strain evidence="3 4">J21TS3</strain>
    </source>
</reference>
<dbReference type="InterPro" id="IPR004380">
    <property type="entry name" value="Asp_race"/>
</dbReference>
<sequence length="233" mass="25926">MKTIGLLGGMSWESSMLYYQIINERVKERKGGHHSAKSLMYSVDFQEIKDLQHQGKWAEAAKIMIESAQKLEAGGADVVVICTNTMHKMAPEVMNSVSIPLLHIADATANQIVKDKIKKVGLLGTAFTMEQEFYKGRLVDPFGLEVVVPDEADRAVVHDVIYHELCLGIINEHSKKKYLDIIDRLVRKGAEAVILGCTEITLLISQEDCNIPVYDTTRIHAEAAVDFALGDEE</sequence>
<evidence type="ECO:0000256" key="2">
    <source>
        <dbReference type="ARBA" id="ARBA00023235"/>
    </source>
</evidence>
<keyword evidence="4" id="KW-1185">Reference proteome</keyword>
<dbReference type="NCBIfam" id="TIGR00035">
    <property type="entry name" value="asp_race"/>
    <property type="match status" value="1"/>
</dbReference>
<dbReference type="InterPro" id="IPR015942">
    <property type="entry name" value="Asp/Glu/hydantoin_racemase"/>
</dbReference>
<accession>A0ABQ4M4G2</accession>
<protein>
    <submittedName>
        <fullName evidence="3">Aspartate racemase</fullName>
    </submittedName>
</protein>
<dbReference type="RefSeq" id="WP_212952998.1">
    <property type="nucleotide sequence ID" value="NZ_BORW01000057.1"/>
</dbReference>